<dbReference type="PRINTS" id="PR00727">
    <property type="entry name" value="LEADERPTASE"/>
</dbReference>
<keyword evidence="7" id="KW-0645">Protease</keyword>
<dbReference type="NCBIfam" id="TIGR02227">
    <property type="entry name" value="sigpep_I_bact"/>
    <property type="match status" value="1"/>
</dbReference>
<reference evidence="10" key="1">
    <citation type="submission" date="2020-10" db="EMBL/GenBank/DDBJ databases">
        <authorList>
            <person name="Gilroy R."/>
        </authorList>
    </citation>
    <scope>NUCLEOTIDE SEQUENCE</scope>
    <source>
        <strain evidence="10">ChiBcec2-4451</strain>
    </source>
</reference>
<evidence type="ECO:0000256" key="6">
    <source>
        <dbReference type="PIRSR" id="PIRSR600223-1"/>
    </source>
</evidence>
<evidence type="ECO:0000256" key="7">
    <source>
        <dbReference type="RuleBase" id="RU362042"/>
    </source>
</evidence>
<feature type="compositionally biased region" description="Basic and acidic residues" evidence="8">
    <location>
        <begin position="1"/>
        <end position="10"/>
    </location>
</feature>
<keyword evidence="5 7" id="KW-0378">Hydrolase</keyword>
<reference evidence="10" key="2">
    <citation type="journal article" date="2021" name="PeerJ">
        <title>Extensive microbial diversity within the chicken gut microbiome revealed by metagenomics and culture.</title>
        <authorList>
            <person name="Gilroy R."/>
            <person name="Ravi A."/>
            <person name="Getino M."/>
            <person name="Pursley I."/>
            <person name="Horton D.L."/>
            <person name="Alikhan N.F."/>
            <person name="Baker D."/>
            <person name="Gharbi K."/>
            <person name="Hall N."/>
            <person name="Watson M."/>
            <person name="Adriaenssens E.M."/>
            <person name="Foster-Nyarko E."/>
            <person name="Jarju S."/>
            <person name="Secka A."/>
            <person name="Antonio M."/>
            <person name="Oren A."/>
            <person name="Chaudhuri R.R."/>
            <person name="La Ragione R."/>
            <person name="Hildebrand F."/>
            <person name="Pallen M.J."/>
        </authorList>
    </citation>
    <scope>NUCLEOTIDE SEQUENCE</scope>
    <source>
        <strain evidence="10">ChiBcec2-4451</strain>
    </source>
</reference>
<dbReference type="InterPro" id="IPR036286">
    <property type="entry name" value="LexA/Signal_pep-like_sf"/>
</dbReference>
<protein>
    <recommendedName>
        <fullName evidence="4 7">Signal peptidase I</fullName>
        <ecNumber evidence="4 7">3.4.21.89</ecNumber>
    </recommendedName>
</protein>
<name>A0A9D1NT66_9FIRM</name>
<dbReference type="GO" id="GO:0004252">
    <property type="term" value="F:serine-type endopeptidase activity"/>
    <property type="evidence" value="ECO:0007669"/>
    <property type="project" value="InterPro"/>
</dbReference>
<dbReference type="InterPro" id="IPR019757">
    <property type="entry name" value="Pept_S26A_signal_pept_1_Lys-AS"/>
</dbReference>
<evidence type="ECO:0000256" key="5">
    <source>
        <dbReference type="ARBA" id="ARBA00022801"/>
    </source>
</evidence>
<comment type="similarity">
    <text evidence="3 7">Belongs to the peptidase S26 family.</text>
</comment>
<feature type="domain" description="Peptidase S26" evidence="9">
    <location>
        <begin position="42"/>
        <end position="196"/>
    </location>
</feature>
<dbReference type="CDD" id="cd06530">
    <property type="entry name" value="S26_SPase_I"/>
    <property type="match status" value="1"/>
</dbReference>
<accession>A0A9D1NT66</accession>
<gene>
    <name evidence="10" type="primary">lepB</name>
    <name evidence="10" type="ORF">IAA63_01470</name>
</gene>
<feature type="active site" evidence="6">
    <location>
        <position position="112"/>
    </location>
</feature>
<dbReference type="InterPro" id="IPR019758">
    <property type="entry name" value="Pept_S26A_signal_pept_1_CS"/>
</dbReference>
<dbReference type="Proteomes" id="UP000886723">
    <property type="component" value="Unassembled WGS sequence"/>
</dbReference>
<feature type="region of interest" description="Disordered" evidence="8">
    <location>
        <begin position="1"/>
        <end position="31"/>
    </location>
</feature>
<dbReference type="PANTHER" id="PTHR43390:SF1">
    <property type="entry name" value="CHLOROPLAST PROCESSING PEPTIDASE"/>
    <property type="match status" value="1"/>
</dbReference>
<dbReference type="Gene3D" id="2.10.109.10">
    <property type="entry name" value="Umud Fragment, subunit A"/>
    <property type="match status" value="1"/>
</dbReference>
<comment type="caution">
    <text evidence="10">The sequence shown here is derived from an EMBL/GenBank/DDBJ whole genome shotgun (WGS) entry which is preliminary data.</text>
</comment>
<dbReference type="PROSITE" id="PS00761">
    <property type="entry name" value="SPASE_I_3"/>
    <property type="match status" value="1"/>
</dbReference>
<evidence type="ECO:0000256" key="3">
    <source>
        <dbReference type="ARBA" id="ARBA00009370"/>
    </source>
</evidence>
<evidence type="ECO:0000256" key="8">
    <source>
        <dbReference type="SAM" id="MobiDB-lite"/>
    </source>
</evidence>
<sequence length="205" mass="23940">MEEMFEERKVPVSGQKKRGKRRKRKKEEEPKKSIGRELLEDALLILIVLAAVFLVKRFVLINAVIPSGSMEDTIMTGDQIFGSRLAYEFGDPQRGDIAIFRYPDNEEELFIKRVIGLPGEKVEIIDGKVYINDSEEPLEEDYLKETPTGSFGPYYVPEDSYFMLGDNRNDSRDSRWWNNTYVKRDKILAKAVWRYFPLDKFGRIE</sequence>
<proteinExistence type="inferred from homology"/>
<evidence type="ECO:0000313" key="11">
    <source>
        <dbReference type="Proteomes" id="UP000886723"/>
    </source>
</evidence>
<evidence type="ECO:0000256" key="2">
    <source>
        <dbReference type="ARBA" id="ARBA00004401"/>
    </source>
</evidence>
<evidence type="ECO:0000256" key="4">
    <source>
        <dbReference type="ARBA" id="ARBA00013208"/>
    </source>
</evidence>
<keyword evidence="7" id="KW-0472">Membrane</keyword>
<dbReference type="AlphaFoldDB" id="A0A9D1NT66"/>
<keyword evidence="7" id="KW-0812">Transmembrane</keyword>
<comment type="catalytic activity">
    <reaction evidence="1 7">
        <text>Cleavage of hydrophobic, N-terminal signal or leader sequences from secreted and periplasmic proteins.</text>
        <dbReference type="EC" id="3.4.21.89"/>
    </reaction>
</comment>
<dbReference type="EMBL" id="DVON01000029">
    <property type="protein sequence ID" value="HIV11796.1"/>
    <property type="molecule type" value="Genomic_DNA"/>
</dbReference>
<organism evidence="10 11">
    <name type="scientific">Candidatus Pullilachnospira stercoravium</name>
    <dbReference type="NCBI Taxonomy" id="2840913"/>
    <lineage>
        <taxon>Bacteria</taxon>
        <taxon>Bacillati</taxon>
        <taxon>Bacillota</taxon>
        <taxon>Clostridia</taxon>
        <taxon>Lachnospirales</taxon>
        <taxon>Lachnospiraceae</taxon>
        <taxon>Lachnospiraceae incertae sedis</taxon>
        <taxon>Candidatus Pullilachnospira</taxon>
    </lineage>
</organism>
<evidence type="ECO:0000256" key="1">
    <source>
        <dbReference type="ARBA" id="ARBA00000677"/>
    </source>
</evidence>
<evidence type="ECO:0000313" key="10">
    <source>
        <dbReference type="EMBL" id="HIV11796.1"/>
    </source>
</evidence>
<dbReference type="GO" id="GO:0009003">
    <property type="term" value="F:signal peptidase activity"/>
    <property type="evidence" value="ECO:0007669"/>
    <property type="project" value="UniProtKB-EC"/>
</dbReference>
<comment type="subcellular location">
    <subcellularLocation>
        <location evidence="2">Cell membrane</location>
        <topology evidence="2">Single-pass type II membrane protein</topology>
    </subcellularLocation>
    <subcellularLocation>
        <location evidence="7">Membrane</location>
        <topology evidence="7">Single-pass type II membrane protein</topology>
    </subcellularLocation>
</comment>
<dbReference type="EC" id="3.4.21.89" evidence="4 7"/>
<dbReference type="InterPro" id="IPR019533">
    <property type="entry name" value="Peptidase_S26"/>
</dbReference>
<dbReference type="PROSITE" id="PS00760">
    <property type="entry name" value="SPASE_I_2"/>
    <property type="match status" value="1"/>
</dbReference>
<dbReference type="Pfam" id="PF10502">
    <property type="entry name" value="Peptidase_S26"/>
    <property type="match status" value="1"/>
</dbReference>
<feature type="compositionally biased region" description="Basic residues" evidence="8">
    <location>
        <begin position="15"/>
        <end position="25"/>
    </location>
</feature>
<keyword evidence="7" id="KW-1133">Transmembrane helix</keyword>
<dbReference type="GO" id="GO:0005886">
    <property type="term" value="C:plasma membrane"/>
    <property type="evidence" value="ECO:0007669"/>
    <property type="project" value="UniProtKB-SubCell"/>
</dbReference>
<dbReference type="InterPro" id="IPR000223">
    <property type="entry name" value="Pept_S26A_signal_pept_1"/>
</dbReference>
<dbReference type="GO" id="GO:0006465">
    <property type="term" value="P:signal peptide processing"/>
    <property type="evidence" value="ECO:0007669"/>
    <property type="project" value="InterPro"/>
</dbReference>
<evidence type="ECO:0000259" key="9">
    <source>
        <dbReference type="Pfam" id="PF10502"/>
    </source>
</evidence>
<dbReference type="SUPFAM" id="SSF51306">
    <property type="entry name" value="LexA/Signal peptidase"/>
    <property type="match status" value="1"/>
</dbReference>
<feature type="transmembrane region" description="Helical" evidence="7">
    <location>
        <begin position="42"/>
        <end position="65"/>
    </location>
</feature>
<dbReference type="PANTHER" id="PTHR43390">
    <property type="entry name" value="SIGNAL PEPTIDASE I"/>
    <property type="match status" value="1"/>
</dbReference>
<feature type="active site" evidence="6">
    <location>
        <position position="69"/>
    </location>
</feature>